<reference evidence="7" key="2">
    <citation type="submission" date="2020-08" db="EMBL/GenBank/DDBJ databases">
        <title>Plant Genome Project.</title>
        <authorList>
            <person name="Zhang R.-G."/>
        </authorList>
    </citation>
    <scope>NUCLEOTIDE SEQUENCE</scope>
    <source>
        <strain evidence="7">Huo1</strain>
        <tissue evidence="7">Leaf</tissue>
    </source>
</reference>
<feature type="repeat" description="PPR" evidence="3">
    <location>
        <begin position="761"/>
        <end position="795"/>
    </location>
</feature>
<feature type="repeat" description="PPR" evidence="3">
    <location>
        <begin position="556"/>
        <end position="591"/>
    </location>
</feature>
<feature type="domain" description="Exostosin GT47" evidence="5">
    <location>
        <begin position="98"/>
        <end position="405"/>
    </location>
</feature>
<organism evidence="7">
    <name type="scientific">Salvia splendens</name>
    <name type="common">Scarlet sage</name>
    <dbReference type="NCBI Taxonomy" id="180675"/>
    <lineage>
        <taxon>Eukaryota</taxon>
        <taxon>Viridiplantae</taxon>
        <taxon>Streptophyta</taxon>
        <taxon>Embryophyta</taxon>
        <taxon>Tracheophyta</taxon>
        <taxon>Spermatophyta</taxon>
        <taxon>Magnoliopsida</taxon>
        <taxon>eudicotyledons</taxon>
        <taxon>Gunneridae</taxon>
        <taxon>Pentapetalae</taxon>
        <taxon>asterids</taxon>
        <taxon>lamiids</taxon>
        <taxon>Lamiales</taxon>
        <taxon>Lamiaceae</taxon>
        <taxon>Nepetoideae</taxon>
        <taxon>Mentheae</taxon>
        <taxon>Salviinae</taxon>
        <taxon>Salvia</taxon>
        <taxon>Salvia subgen. Calosphace</taxon>
        <taxon>core Calosphace</taxon>
    </lineage>
</organism>
<evidence type="ECO:0000256" key="3">
    <source>
        <dbReference type="PROSITE-ProRule" id="PRU00708"/>
    </source>
</evidence>
<dbReference type="AlphaFoldDB" id="A0A8X8W8X2"/>
<dbReference type="Pfam" id="PF13041">
    <property type="entry name" value="PPR_2"/>
    <property type="match status" value="2"/>
</dbReference>
<dbReference type="InterPro" id="IPR002885">
    <property type="entry name" value="PPR_rpt"/>
</dbReference>
<feature type="repeat" description="PPR" evidence="3">
    <location>
        <begin position="658"/>
        <end position="692"/>
    </location>
</feature>
<dbReference type="FunFam" id="1.25.40.10:FF:000242">
    <property type="entry name" value="Pentatricopeptide repeat-containing protein"/>
    <property type="match status" value="1"/>
</dbReference>
<name>A0A8X8W8X2_SALSN</name>
<dbReference type="GO" id="GO:0008270">
    <property type="term" value="F:zinc ion binding"/>
    <property type="evidence" value="ECO:0007669"/>
    <property type="project" value="InterPro"/>
</dbReference>
<comment type="caution">
    <text evidence="7">The sequence shown here is derived from an EMBL/GenBank/DDBJ whole genome shotgun (WGS) entry which is preliminary data.</text>
</comment>
<dbReference type="InterPro" id="IPR040911">
    <property type="entry name" value="Exostosin_GT47"/>
</dbReference>
<feature type="domain" description="DYW" evidence="6">
    <location>
        <begin position="976"/>
        <end position="1053"/>
    </location>
</feature>
<dbReference type="GO" id="GO:0009451">
    <property type="term" value="P:RNA modification"/>
    <property type="evidence" value="ECO:0007669"/>
    <property type="project" value="InterPro"/>
</dbReference>
<dbReference type="GO" id="GO:0003723">
    <property type="term" value="F:RNA binding"/>
    <property type="evidence" value="ECO:0007669"/>
    <property type="project" value="InterPro"/>
</dbReference>
<accession>A0A8X8W8X2</accession>
<dbReference type="InterPro" id="IPR011990">
    <property type="entry name" value="TPR-like_helical_dom_sf"/>
</dbReference>
<evidence type="ECO:0000313" key="7">
    <source>
        <dbReference type="EMBL" id="KAG6390004.1"/>
    </source>
</evidence>
<dbReference type="PANTHER" id="PTHR47926:SF469">
    <property type="entry name" value="DYW DOMAIN-CONTAINING PROTEIN"/>
    <property type="match status" value="1"/>
</dbReference>
<dbReference type="PANTHER" id="PTHR47926">
    <property type="entry name" value="PENTATRICOPEPTIDE REPEAT-CONTAINING PROTEIN"/>
    <property type="match status" value="1"/>
</dbReference>
<dbReference type="EMBL" id="PNBA02000020">
    <property type="protein sequence ID" value="KAG6390004.1"/>
    <property type="molecule type" value="Genomic_DNA"/>
</dbReference>
<sequence length="1087" mass="122315">MSSSVSEKKVMPSRHLSCLIAISVFLLISSTLSLIEFRHSSAPSPVFPFISLSNASSAGSNLSRGEGSEQGSRVLDRANLVSELDSPGLSCDVERTLLRVYMYDLPLEFHFGLLGWRGTGDHQIWPSVDGGSVIPSYPGGLNLQHSAEYWLTLDLLASNGEDVARPCSAIRVNNSREADVIFVPFFSSLSYNRHSKRQGKHNVSLDRMLQERLVLFLKGQSEWKRFGGRNHLILAHHPNSMLLARDKLGSAMFVLADFGRYPPEIANVEKDVIAPYKHMVRTIPAADSAPFSERPILAYFQGAIYRKDGGAIRQELFYLLKDESDVHFTFGSVQAHGVSKASKGMASSKFCLNIAGDTPSSNRLFDAIASHCVPVIISDEIELPYEDVLDYSEFSIFVRASDAMSSKGYLLNLLRGIKQEEWTKMWEKLKAIAGQFEYQHPSRPNDAVDMIWQTVYRKKMRTKLDVHRRTRYRSCVYEEDATSKQMKQLYDIKPTLQASRGSENFKADASCRGNSYREQPDTEEYEKGNPAPYLNTSRFFQGKMHRRVFSAFPEPNISLYNTLIRAHSFRRDSSRRGFQFYHELLHSGISPNALSATAAIKCCAKMESLRSGTQVHGRIWRDGYLSDSLLQTTLMDFYSSLEKGDDACKVFDEMPDPDVVAWNVLISCYTRNGRTRDALALFDEMRSSNSCIPDDVTCLLMLQACGSLNSLEWGEKVHDFILEHGLIGSRRVSNSLITMYSRCGCVEKAFEVFRRSADQRDVVSWTAMISGLASNGYGRDAVEAFERMQREGVSPGEQTFTALLSACSHSGLVDEGRMYFQAMGRDFGITPNVHHYGCMVDLLGRAGLLDEAYGLVRSMRIKPDATMWRTLLGACRIHGNVGLGEQVIEHLVELKAQEAGDYVLLLNIYSSCGDSDKVMEVRKAMKDKGIHTTPASSTIELKGKVHEFFADDVLHPRKREIYEMLGEIIQQLRIGGYVAEISSEMQRAESGSEAYVLSYHSEKLAAAFGILSTPPGTMLRIAKDLRICVDCHNFFKILSSVYNRRVVIRDRARDYNGMRARFISEAHKVKHARVERRPERLELSRQG</sequence>
<evidence type="ECO:0000313" key="8">
    <source>
        <dbReference type="Proteomes" id="UP000298416"/>
    </source>
</evidence>
<dbReference type="PROSITE" id="PS51375">
    <property type="entry name" value="PPR"/>
    <property type="match status" value="3"/>
</dbReference>
<dbReference type="FunFam" id="1.25.40.10:FF:000285">
    <property type="entry name" value="Pentatricopeptide repeat-containing protein, chloroplastic"/>
    <property type="match status" value="1"/>
</dbReference>
<dbReference type="InterPro" id="IPR046848">
    <property type="entry name" value="E_motif"/>
</dbReference>
<keyword evidence="2" id="KW-0677">Repeat</keyword>
<dbReference type="Pfam" id="PF20431">
    <property type="entry name" value="E_motif"/>
    <property type="match status" value="1"/>
</dbReference>
<evidence type="ECO:0000259" key="5">
    <source>
        <dbReference type="Pfam" id="PF03016"/>
    </source>
</evidence>
<proteinExistence type="inferred from homology"/>
<dbReference type="Gene3D" id="1.25.40.10">
    <property type="entry name" value="Tetratricopeptide repeat domain"/>
    <property type="match status" value="3"/>
</dbReference>
<evidence type="ECO:0000256" key="2">
    <source>
        <dbReference type="ARBA" id="ARBA00022737"/>
    </source>
</evidence>
<evidence type="ECO:0000256" key="1">
    <source>
        <dbReference type="ARBA" id="ARBA00006643"/>
    </source>
</evidence>
<comment type="similarity">
    <text evidence="1">Belongs to the PPR family. PCMP-H subfamily.</text>
</comment>
<dbReference type="InterPro" id="IPR046960">
    <property type="entry name" value="PPR_At4g14850-like_plant"/>
</dbReference>
<evidence type="ECO:0000259" key="6">
    <source>
        <dbReference type="Pfam" id="PF14432"/>
    </source>
</evidence>
<keyword evidence="8" id="KW-1185">Reference proteome</keyword>
<reference evidence="7" key="1">
    <citation type="submission" date="2018-01" db="EMBL/GenBank/DDBJ databases">
        <authorList>
            <person name="Mao J.F."/>
        </authorList>
    </citation>
    <scope>NUCLEOTIDE SEQUENCE</scope>
    <source>
        <strain evidence="7">Huo1</strain>
        <tissue evidence="7">Leaf</tissue>
    </source>
</reference>
<evidence type="ECO:0008006" key="9">
    <source>
        <dbReference type="Google" id="ProtNLM"/>
    </source>
</evidence>
<dbReference type="Pfam" id="PF01535">
    <property type="entry name" value="PPR"/>
    <property type="match status" value="2"/>
</dbReference>
<dbReference type="Proteomes" id="UP000298416">
    <property type="component" value="Unassembled WGS sequence"/>
</dbReference>
<dbReference type="InterPro" id="IPR032867">
    <property type="entry name" value="DYW_dom"/>
</dbReference>
<gene>
    <name evidence="7" type="ORF">SASPL_151481</name>
</gene>
<protein>
    <recommendedName>
        <fullName evidence="9">Xylogalacturonan beta-1,3-xylosyltransferase</fullName>
    </recommendedName>
</protein>
<feature type="region of interest" description="Disordered" evidence="4">
    <location>
        <begin position="503"/>
        <end position="530"/>
    </location>
</feature>
<dbReference type="NCBIfam" id="TIGR00756">
    <property type="entry name" value="PPR"/>
    <property type="match status" value="3"/>
</dbReference>
<dbReference type="Pfam" id="PF12854">
    <property type="entry name" value="PPR_1"/>
    <property type="match status" value="1"/>
</dbReference>
<dbReference type="Pfam" id="PF03016">
    <property type="entry name" value="Exostosin_GT47"/>
    <property type="match status" value="1"/>
</dbReference>
<evidence type="ECO:0000256" key="4">
    <source>
        <dbReference type="SAM" id="MobiDB-lite"/>
    </source>
</evidence>
<dbReference type="Pfam" id="PF14432">
    <property type="entry name" value="DYW_deaminase"/>
    <property type="match status" value="1"/>
</dbReference>